<dbReference type="GO" id="GO:0016881">
    <property type="term" value="F:acid-amino acid ligase activity"/>
    <property type="evidence" value="ECO:0007669"/>
    <property type="project" value="UniProtKB-ARBA"/>
</dbReference>
<comment type="pathway">
    <text evidence="1">Siderophore biosynthesis.</text>
</comment>
<dbReference type="PANTHER" id="PTHR34384">
    <property type="entry name" value="L-2,3-DIAMINOPROPANOATE--CITRATE LIGASE"/>
    <property type="match status" value="1"/>
</dbReference>
<sequence length="598" mass="69676">MNTSNAYHLNIELSQLKSAGQSLMKIAISELLYEEIIRPTKVEYLPENKQRMLFVFDKINLEVIIKPKKFGGFIVYSINDKKTGDSFYNLTDFFVELCESLNMDNGTKAYMVKEINHTWLAEAHLYTKHGLTSEALSNLSGSVVDSALRGHPWIVMGKGRLGFGYEDYKQYVPEVAIARKLPWFAVHKSLAVLSLIQGLTCDCIYKKTLGEGQYKSFKNILMNKGLDSQEYLFLPIHPWQWSNWISLNYALEISEQKLLFLEMSKHEYLPLQSIRTFSDMTDKTAYHIKLPLSILNTAVYRGLPNKRNFFAPQISEWLLRILKNDQQLQETGVVLLGELATVTVKQPAFDKLSSPPYQFTELLGCLWRDSVENYITDNQKVISQAALIHKDRHDDFLLPHLIHRSGLTVVEWLKKFFKVCVTPLLYWLYRYGIVFSPHGENSLLIHENGIPIKMVLKDFVDDINLVDDTFFEQEPKPKEVGILLKHSPKDLSHFIFTGLFVVHYRYIFDVLHQYYNISEFEFWNELSKIVDEFHHQHPELNERIALFDLKRPKFEKVCLNRVRFFTRGYQDNANRPEPVVCEPICNPISPQFLRCVEH</sequence>
<evidence type="ECO:0000259" key="3">
    <source>
        <dbReference type="Pfam" id="PF06276"/>
    </source>
</evidence>
<dbReference type="Pfam" id="PF04183">
    <property type="entry name" value="IucA_IucC"/>
    <property type="match status" value="1"/>
</dbReference>
<dbReference type="AlphaFoldDB" id="A0A1B8PVM7"/>
<dbReference type="Gene3D" id="6.10.250.3370">
    <property type="match status" value="1"/>
</dbReference>
<name>A0A1B8PVM7_MORLA</name>
<evidence type="ECO:0000256" key="1">
    <source>
        <dbReference type="ARBA" id="ARBA00004924"/>
    </source>
</evidence>
<comment type="caution">
    <text evidence="4">The sequence shown here is derived from an EMBL/GenBank/DDBJ whole genome shotgun (WGS) entry which is preliminary data.</text>
</comment>
<gene>
    <name evidence="4" type="ORF">A9309_11090</name>
</gene>
<proteinExistence type="predicted"/>
<dbReference type="Gene3D" id="3.30.310.280">
    <property type="match status" value="1"/>
</dbReference>
<dbReference type="OrthoDB" id="495728at2"/>
<dbReference type="Gene3D" id="1.10.510.40">
    <property type="match status" value="1"/>
</dbReference>
<evidence type="ECO:0000259" key="2">
    <source>
        <dbReference type="Pfam" id="PF04183"/>
    </source>
</evidence>
<evidence type="ECO:0000313" key="5">
    <source>
        <dbReference type="Proteomes" id="UP000092607"/>
    </source>
</evidence>
<reference evidence="4 5" key="1">
    <citation type="submission" date="2016-06" db="EMBL/GenBank/DDBJ databases">
        <title>Draft genome of Moraxella lacunata CCUG 57757A.</title>
        <authorList>
            <person name="Salva-Serra F."/>
            <person name="Engstrom-Jakobsson H."/>
            <person name="Thorell K."/>
            <person name="Gonzales-Siles L."/>
            <person name="Karlsson R."/>
            <person name="Boulund F."/>
            <person name="Engstrand L."/>
            <person name="Kristiansson E."/>
            <person name="Moore E."/>
        </authorList>
    </citation>
    <scope>NUCLEOTIDE SEQUENCE [LARGE SCALE GENOMIC DNA]</scope>
    <source>
        <strain evidence="4 5">CCUG 57757A</strain>
    </source>
</reference>
<dbReference type="PANTHER" id="PTHR34384:SF6">
    <property type="entry name" value="STAPHYLOFERRIN B SYNTHASE"/>
    <property type="match status" value="1"/>
</dbReference>
<organism evidence="4 5">
    <name type="scientific">Moraxella lacunata</name>
    <dbReference type="NCBI Taxonomy" id="477"/>
    <lineage>
        <taxon>Bacteria</taxon>
        <taxon>Pseudomonadati</taxon>
        <taxon>Pseudomonadota</taxon>
        <taxon>Gammaproteobacteria</taxon>
        <taxon>Moraxellales</taxon>
        <taxon>Moraxellaceae</taxon>
        <taxon>Moraxella</taxon>
    </lineage>
</organism>
<feature type="domain" description="Aerobactin siderophore biosynthesis IucA/IucC N-terminal" evidence="2">
    <location>
        <begin position="147"/>
        <end position="389"/>
    </location>
</feature>
<dbReference type="EMBL" id="LZMS01000103">
    <property type="protein sequence ID" value="OBX59650.1"/>
    <property type="molecule type" value="Genomic_DNA"/>
</dbReference>
<protein>
    <recommendedName>
        <fullName evidence="6">Aerobactin synthase IucC</fullName>
    </recommendedName>
</protein>
<dbReference type="GO" id="GO:0019290">
    <property type="term" value="P:siderophore biosynthetic process"/>
    <property type="evidence" value="ECO:0007669"/>
    <property type="project" value="InterPro"/>
</dbReference>
<dbReference type="Pfam" id="PF06276">
    <property type="entry name" value="FhuF"/>
    <property type="match status" value="1"/>
</dbReference>
<evidence type="ECO:0000313" key="4">
    <source>
        <dbReference type="EMBL" id="OBX59650.1"/>
    </source>
</evidence>
<dbReference type="RefSeq" id="WP_065256875.1">
    <property type="nucleotide sequence ID" value="NZ_JARDJM010000035.1"/>
</dbReference>
<dbReference type="InterPro" id="IPR007310">
    <property type="entry name" value="Aerobactin_biosyn_IucA/IucC_N"/>
</dbReference>
<accession>A0A1B8PVM7</accession>
<feature type="domain" description="Aerobactin siderophore biosynthesis IucA/IucC-like C-terminal" evidence="3">
    <location>
        <begin position="411"/>
        <end position="570"/>
    </location>
</feature>
<dbReference type="Proteomes" id="UP000092607">
    <property type="component" value="Unassembled WGS sequence"/>
</dbReference>
<evidence type="ECO:0008006" key="6">
    <source>
        <dbReference type="Google" id="ProtNLM"/>
    </source>
</evidence>
<dbReference type="InterPro" id="IPR037455">
    <property type="entry name" value="LucA/IucC-like"/>
</dbReference>
<dbReference type="InterPro" id="IPR022770">
    <property type="entry name" value="IucA/IucC-like_C"/>
</dbReference>